<dbReference type="EMBL" id="JAPFFF010000015">
    <property type="protein sequence ID" value="KAK8866697.1"/>
    <property type="molecule type" value="Genomic_DNA"/>
</dbReference>
<dbReference type="SUPFAM" id="SSF140612">
    <property type="entry name" value="EB1 dimerisation domain-like"/>
    <property type="match status" value="1"/>
</dbReference>
<name>A0ABR2IQ64_9EUKA</name>
<reference evidence="1 2" key="1">
    <citation type="submission" date="2024-04" db="EMBL/GenBank/DDBJ databases">
        <title>Tritrichomonas musculus Genome.</title>
        <authorList>
            <person name="Alves-Ferreira E."/>
            <person name="Grigg M."/>
            <person name="Lorenzi H."/>
            <person name="Galac M."/>
        </authorList>
    </citation>
    <scope>NUCLEOTIDE SEQUENCE [LARGE SCALE GENOMIC DNA]</scope>
    <source>
        <strain evidence="1 2">EAF2021</strain>
    </source>
</reference>
<dbReference type="Proteomes" id="UP001470230">
    <property type="component" value="Unassembled WGS sequence"/>
</dbReference>
<protein>
    <submittedName>
        <fullName evidence="1">Uncharacterized protein</fullName>
    </submittedName>
</protein>
<evidence type="ECO:0000313" key="2">
    <source>
        <dbReference type="Proteomes" id="UP001470230"/>
    </source>
</evidence>
<gene>
    <name evidence="1" type="ORF">M9Y10_009664</name>
</gene>
<organism evidence="1 2">
    <name type="scientific">Tritrichomonas musculus</name>
    <dbReference type="NCBI Taxonomy" id="1915356"/>
    <lineage>
        <taxon>Eukaryota</taxon>
        <taxon>Metamonada</taxon>
        <taxon>Parabasalia</taxon>
        <taxon>Tritrichomonadida</taxon>
        <taxon>Tritrichomonadidae</taxon>
        <taxon>Tritrichomonas</taxon>
    </lineage>
</organism>
<evidence type="ECO:0000313" key="1">
    <source>
        <dbReference type="EMBL" id="KAK8866697.1"/>
    </source>
</evidence>
<keyword evidence="2" id="KW-1185">Reference proteome</keyword>
<proteinExistence type="predicted"/>
<sequence length="201" mass="23534">MNIKNDQQTVFNILKAENRDWARSLRIPVLYESLNSPVDYLYNLCINIFPEYEPSTPIPTGDESESAVKKAKLKRVRTIFKNYGITEPEHWSPIVKLTLNHIKEDQEPIISFNKAIESLQLYLNPDPEFRSKLVYDIEEKYKECESLAQELEAVAQEDKFYKDKLSEIEKLIKDKQGEDVNKVRSIIDKLLHPVKQQYLTS</sequence>
<accession>A0ABR2IQ64</accession>
<comment type="caution">
    <text evidence="1">The sequence shown here is derived from an EMBL/GenBank/DDBJ whole genome shotgun (WGS) entry which is preliminary data.</text>
</comment>
<dbReference type="Gene3D" id="1.20.5.1430">
    <property type="match status" value="1"/>
</dbReference>
<dbReference type="InterPro" id="IPR036133">
    <property type="entry name" value="EB1_C_sf"/>
</dbReference>